<comment type="caution">
    <text evidence="11">The sequence shown here is derived from an EMBL/GenBank/DDBJ whole genome shotgun (WGS) entry which is preliminary data.</text>
</comment>
<evidence type="ECO:0000256" key="2">
    <source>
        <dbReference type="ARBA" id="ARBA00008034"/>
    </source>
</evidence>
<proteinExistence type="inferred from homology"/>
<dbReference type="InterPro" id="IPR036421">
    <property type="entry name" value="Fe_dep_repressor_sf"/>
</dbReference>
<dbReference type="Gene3D" id="1.10.3470.10">
    <property type="entry name" value="ABC transporter involved in vitamin B12 uptake, BtuC"/>
    <property type="match status" value="1"/>
</dbReference>
<name>A0A5C5YCA8_9BACT</name>
<feature type="transmembrane region" description="Helical" evidence="9">
    <location>
        <begin position="124"/>
        <end position="144"/>
    </location>
</feature>
<dbReference type="InterPro" id="IPR037294">
    <property type="entry name" value="ABC_BtuC-like"/>
</dbReference>
<evidence type="ECO:0000256" key="3">
    <source>
        <dbReference type="ARBA" id="ARBA00022448"/>
    </source>
</evidence>
<dbReference type="EMBL" id="SJPK01000003">
    <property type="protein sequence ID" value="TWT73357.1"/>
    <property type="molecule type" value="Genomic_DNA"/>
</dbReference>
<keyword evidence="6 9" id="KW-1133">Transmembrane helix</keyword>
<feature type="transmembrane region" description="Helical" evidence="9">
    <location>
        <begin position="201"/>
        <end position="219"/>
    </location>
</feature>
<feature type="transmembrane region" description="Helical" evidence="9">
    <location>
        <begin position="156"/>
        <end position="174"/>
    </location>
</feature>
<evidence type="ECO:0000259" key="10">
    <source>
        <dbReference type="Pfam" id="PF02742"/>
    </source>
</evidence>
<evidence type="ECO:0000256" key="1">
    <source>
        <dbReference type="ARBA" id="ARBA00004651"/>
    </source>
</evidence>
<feature type="transmembrane region" description="Helical" evidence="9">
    <location>
        <begin position="239"/>
        <end position="256"/>
    </location>
</feature>
<dbReference type="GO" id="GO:0046983">
    <property type="term" value="F:protein dimerization activity"/>
    <property type="evidence" value="ECO:0007669"/>
    <property type="project" value="InterPro"/>
</dbReference>
<accession>A0A5C5YCA8</accession>
<feature type="transmembrane region" description="Helical" evidence="9">
    <location>
        <begin position="97"/>
        <end position="118"/>
    </location>
</feature>
<dbReference type="InterPro" id="IPR001367">
    <property type="entry name" value="Fe_dep_repressor"/>
</dbReference>
<comment type="subcellular location">
    <subcellularLocation>
        <location evidence="1 8">Cell membrane</location>
        <topology evidence="1 8">Multi-pass membrane protein</topology>
    </subcellularLocation>
</comment>
<evidence type="ECO:0000256" key="7">
    <source>
        <dbReference type="ARBA" id="ARBA00023136"/>
    </source>
</evidence>
<dbReference type="Proteomes" id="UP000318053">
    <property type="component" value="Unassembled WGS sequence"/>
</dbReference>
<keyword evidence="12" id="KW-1185">Reference proteome</keyword>
<dbReference type="GO" id="GO:0010043">
    <property type="term" value="P:response to zinc ion"/>
    <property type="evidence" value="ECO:0007669"/>
    <property type="project" value="TreeGrafter"/>
</dbReference>
<evidence type="ECO:0000256" key="6">
    <source>
        <dbReference type="ARBA" id="ARBA00022989"/>
    </source>
</evidence>
<organism evidence="11 12">
    <name type="scientific">Allorhodopirellula solitaria</name>
    <dbReference type="NCBI Taxonomy" id="2527987"/>
    <lineage>
        <taxon>Bacteria</taxon>
        <taxon>Pseudomonadati</taxon>
        <taxon>Planctomycetota</taxon>
        <taxon>Planctomycetia</taxon>
        <taxon>Pirellulales</taxon>
        <taxon>Pirellulaceae</taxon>
        <taxon>Allorhodopirellula</taxon>
    </lineage>
</organism>
<evidence type="ECO:0000313" key="11">
    <source>
        <dbReference type="EMBL" id="TWT73357.1"/>
    </source>
</evidence>
<dbReference type="SUPFAM" id="SSF81345">
    <property type="entry name" value="ABC transporter involved in vitamin B12 uptake, BtuC"/>
    <property type="match status" value="1"/>
</dbReference>
<gene>
    <name evidence="11" type="primary">mntB_1</name>
    <name evidence="11" type="ORF">CA85_18260</name>
</gene>
<feature type="transmembrane region" description="Helical" evidence="9">
    <location>
        <begin position="287"/>
        <end position="309"/>
    </location>
</feature>
<dbReference type="InterPro" id="IPR001626">
    <property type="entry name" value="ABC_TroCD"/>
</dbReference>
<dbReference type="Pfam" id="PF02742">
    <property type="entry name" value="Fe_dep_repr_C"/>
    <property type="match status" value="1"/>
</dbReference>
<evidence type="ECO:0000256" key="8">
    <source>
        <dbReference type="RuleBase" id="RU003943"/>
    </source>
</evidence>
<protein>
    <submittedName>
        <fullName evidence="11">Manganese transport system membrane protein MntB</fullName>
    </submittedName>
</protein>
<evidence type="ECO:0000313" key="12">
    <source>
        <dbReference type="Proteomes" id="UP000318053"/>
    </source>
</evidence>
<feature type="transmembrane region" description="Helical" evidence="9">
    <location>
        <begin position="315"/>
        <end position="343"/>
    </location>
</feature>
<feature type="transmembrane region" description="Helical" evidence="9">
    <location>
        <begin position="262"/>
        <end position="280"/>
    </location>
</feature>
<dbReference type="AlphaFoldDB" id="A0A5C5YCA8"/>
<dbReference type="CDD" id="cd06550">
    <property type="entry name" value="TM_ABC_iron-siderophores_like"/>
    <property type="match status" value="1"/>
</dbReference>
<dbReference type="SUPFAM" id="SSF47979">
    <property type="entry name" value="Iron-dependent repressor protein, dimerization domain"/>
    <property type="match status" value="1"/>
</dbReference>
<dbReference type="Gene3D" id="1.10.10.10">
    <property type="entry name" value="Winged helix-like DNA-binding domain superfamily/Winged helix DNA-binding domain"/>
    <property type="match status" value="1"/>
</dbReference>
<dbReference type="GO" id="GO:0043190">
    <property type="term" value="C:ATP-binding cassette (ABC) transporter complex"/>
    <property type="evidence" value="ECO:0007669"/>
    <property type="project" value="InterPro"/>
</dbReference>
<dbReference type="InterPro" id="IPR022689">
    <property type="entry name" value="Iron_dep_repressor"/>
</dbReference>
<feature type="domain" description="Iron dependent repressor metal binding and dimerisation" evidence="10">
    <location>
        <begin position="419"/>
        <end position="475"/>
    </location>
</feature>
<dbReference type="SMART" id="SM00529">
    <property type="entry name" value="HTH_DTXR"/>
    <property type="match status" value="1"/>
</dbReference>
<keyword evidence="5 8" id="KW-0812">Transmembrane</keyword>
<dbReference type="Pfam" id="PF00950">
    <property type="entry name" value="ABC-3"/>
    <property type="match status" value="1"/>
</dbReference>
<keyword evidence="4" id="KW-1003">Cell membrane</keyword>
<dbReference type="InterPro" id="IPR036388">
    <property type="entry name" value="WH-like_DNA-bd_sf"/>
</dbReference>
<dbReference type="GO" id="GO:0003700">
    <property type="term" value="F:DNA-binding transcription factor activity"/>
    <property type="evidence" value="ECO:0007669"/>
    <property type="project" value="InterPro"/>
</dbReference>
<reference evidence="11 12" key="1">
    <citation type="submission" date="2019-02" db="EMBL/GenBank/DDBJ databases">
        <title>Deep-cultivation of Planctomycetes and their phenomic and genomic characterization uncovers novel biology.</title>
        <authorList>
            <person name="Wiegand S."/>
            <person name="Jogler M."/>
            <person name="Boedeker C."/>
            <person name="Pinto D."/>
            <person name="Vollmers J."/>
            <person name="Rivas-Marin E."/>
            <person name="Kohn T."/>
            <person name="Peeters S.H."/>
            <person name="Heuer A."/>
            <person name="Rast P."/>
            <person name="Oberbeckmann S."/>
            <person name="Bunk B."/>
            <person name="Jeske O."/>
            <person name="Meyerdierks A."/>
            <person name="Storesund J.E."/>
            <person name="Kallscheuer N."/>
            <person name="Luecker S."/>
            <person name="Lage O.M."/>
            <person name="Pohl T."/>
            <person name="Merkel B.J."/>
            <person name="Hornburger P."/>
            <person name="Mueller R.-W."/>
            <person name="Bruemmer F."/>
            <person name="Labrenz M."/>
            <person name="Spormann A.M."/>
            <person name="Op Den Camp H."/>
            <person name="Overmann J."/>
            <person name="Amann R."/>
            <person name="Jetten M.S.M."/>
            <person name="Mascher T."/>
            <person name="Medema M.H."/>
            <person name="Devos D.P."/>
            <person name="Kaster A.-K."/>
            <person name="Ovreas L."/>
            <person name="Rohde M."/>
            <person name="Galperin M.Y."/>
            <person name="Jogler C."/>
        </authorList>
    </citation>
    <scope>NUCLEOTIDE SEQUENCE [LARGE SCALE GENOMIC DNA]</scope>
    <source>
        <strain evidence="11 12">CA85</strain>
    </source>
</reference>
<evidence type="ECO:0000256" key="4">
    <source>
        <dbReference type="ARBA" id="ARBA00022475"/>
    </source>
</evidence>
<evidence type="ECO:0000256" key="5">
    <source>
        <dbReference type="ARBA" id="ARBA00022692"/>
    </source>
</evidence>
<dbReference type="GO" id="GO:0046914">
    <property type="term" value="F:transition metal ion binding"/>
    <property type="evidence" value="ECO:0007669"/>
    <property type="project" value="InterPro"/>
</dbReference>
<dbReference type="PANTHER" id="PTHR30477:SF3">
    <property type="entry name" value="METAL TRANSPORT SYSTEM MEMBRANE PROTEIN CT_069-RELATED"/>
    <property type="match status" value="1"/>
</dbReference>
<sequence length="497" mass="53330">MSGKSSKVSSWRTVAARLLLVLLLIGCSESVALAAPASRSIADRSVSWPTASQWRRVLFLEDYNTRVVLLGVAVLGAAAGLVGSFTLLRKRALLGDALAHASTPGIALAFMFATALGLDGKSLPVLLLGATITGVLGIGVVLVVRSQTRLKEDAALGIVLSVFFGAGVALLGIVQQMESGSAAGLEGFIYGKTASMNASDARLILVASGIAVVGCLLLFKEFKLLCFDENFAGSRGMPVLVLDLCLMALVVLVTIVGLQAVGLILVVALFVTPTAAARFWTEKLWRVAGLSALMGGVGGVFGAAASALMPRLPSGAMIVLASTALFAFSMFFGTARGVLIRWLRRFRVNRRVRRRHLLRGLYELLELDEPDSVFRRDARVPVETVLATRSWSRNQLSRTIASAQHEELITLREDSIGLTQSGYVQAARLTREHRLWELYLITHAEVAPSRVDRDADAIEHVLEPELVDELERLLEQQPVHIAVPASPHDSLSPGALQ</sequence>
<dbReference type="GO" id="GO:0055085">
    <property type="term" value="P:transmembrane transport"/>
    <property type="evidence" value="ECO:0007669"/>
    <property type="project" value="InterPro"/>
</dbReference>
<keyword evidence="7 9" id="KW-0472">Membrane</keyword>
<keyword evidence="3 8" id="KW-0813">Transport</keyword>
<evidence type="ECO:0000256" key="9">
    <source>
        <dbReference type="SAM" id="Phobius"/>
    </source>
</evidence>
<dbReference type="PANTHER" id="PTHR30477">
    <property type="entry name" value="ABC-TRANSPORTER METAL-BINDING PROTEIN"/>
    <property type="match status" value="1"/>
</dbReference>
<feature type="transmembrane region" description="Helical" evidence="9">
    <location>
        <begin position="67"/>
        <end position="88"/>
    </location>
</feature>
<comment type="similarity">
    <text evidence="2 8">Belongs to the ABC-3 integral membrane protein family.</text>
</comment>